<dbReference type="GO" id="GO:0004519">
    <property type="term" value="F:endonuclease activity"/>
    <property type="evidence" value="ECO:0007669"/>
    <property type="project" value="UniProtKB-KW"/>
</dbReference>
<organism evidence="1 2">
    <name type="scientific">Peribacillus deserti</name>
    <dbReference type="NCBI Taxonomy" id="673318"/>
    <lineage>
        <taxon>Bacteria</taxon>
        <taxon>Bacillati</taxon>
        <taxon>Bacillota</taxon>
        <taxon>Bacilli</taxon>
        <taxon>Bacillales</taxon>
        <taxon>Bacillaceae</taxon>
        <taxon>Peribacillus</taxon>
    </lineage>
</organism>
<evidence type="ECO:0000313" key="1">
    <source>
        <dbReference type="EMBL" id="MBM7692585.1"/>
    </source>
</evidence>
<dbReference type="EMBL" id="JAFBFI010000007">
    <property type="protein sequence ID" value="MBM7692585.1"/>
    <property type="molecule type" value="Genomic_DNA"/>
</dbReference>
<keyword evidence="2" id="KW-1185">Reference proteome</keyword>
<evidence type="ECO:0000313" key="2">
    <source>
        <dbReference type="Proteomes" id="UP000823486"/>
    </source>
</evidence>
<proteinExistence type="predicted"/>
<reference evidence="1 2" key="1">
    <citation type="submission" date="2021-01" db="EMBL/GenBank/DDBJ databases">
        <title>Genomic Encyclopedia of Type Strains, Phase IV (KMG-IV): sequencing the most valuable type-strain genomes for metagenomic binning, comparative biology and taxonomic classification.</title>
        <authorList>
            <person name="Goeker M."/>
        </authorList>
    </citation>
    <scope>NUCLEOTIDE SEQUENCE [LARGE SCALE GENOMIC DNA]</scope>
    <source>
        <strain evidence="1 2">DSM 105482</strain>
    </source>
</reference>
<gene>
    <name evidence="1" type="ORF">JOC77_002015</name>
</gene>
<comment type="caution">
    <text evidence="1">The sequence shown here is derived from an EMBL/GenBank/DDBJ whole genome shotgun (WGS) entry which is preliminary data.</text>
</comment>
<keyword evidence="1" id="KW-0378">Hydrolase</keyword>
<accession>A0ABS2QHE5</accession>
<name>A0ABS2QHE5_9BACI</name>
<keyword evidence="1" id="KW-0255">Endonuclease</keyword>
<keyword evidence="1" id="KW-0540">Nuclease</keyword>
<sequence length="43" mass="5008">MKKQYCVHCKSIFDEAEVCGNCGNKELKTIIIEVQYQKDVNKE</sequence>
<protein>
    <submittedName>
        <fullName evidence="1">rRNA maturation endonuclease Nob1</fullName>
    </submittedName>
</protein>
<dbReference type="Proteomes" id="UP000823486">
    <property type="component" value="Unassembled WGS sequence"/>
</dbReference>
<dbReference type="RefSeq" id="WP_275585065.1">
    <property type="nucleotide sequence ID" value="NZ_JAFBFI010000007.1"/>
</dbReference>